<proteinExistence type="predicted"/>
<feature type="chain" id="PRO_5044865270" evidence="1">
    <location>
        <begin position="20"/>
        <end position="140"/>
    </location>
</feature>
<accession>A0ABD1F645</accession>
<protein>
    <submittedName>
        <fullName evidence="2">Uncharacterized protein</fullName>
    </submittedName>
</protein>
<dbReference type="EMBL" id="JBDJPC010000002">
    <property type="protein sequence ID" value="KAL1513040.1"/>
    <property type="molecule type" value="Genomic_DNA"/>
</dbReference>
<keyword evidence="3" id="KW-1185">Reference proteome</keyword>
<dbReference type="AlphaFoldDB" id="A0ABD1F645"/>
<gene>
    <name evidence="2" type="ORF">ABEB36_002520</name>
</gene>
<name>A0ABD1F645_HYPHA</name>
<dbReference type="Proteomes" id="UP001566132">
    <property type="component" value="Unassembled WGS sequence"/>
</dbReference>
<sequence length="140" mass="15975">MDFGLFIALALFTANTVICLPVSPENEEKETVSVYVPFFPIVIPDIEVNSDNSTVISNHPDILKVVNEDKEEIHTEPTSLNNEDNDLHMIVKRQVRRRPYYRPVLRFSSISNSRRRVGGPFQRGSLVGYLNSRDRFPTVA</sequence>
<evidence type="ECO:0000256" key="1">
    <source>
        <dbReference type="SAM" id="SignalP"/>
    </source>
</evidence>
<evidence type="ECO:0000313" key="2">
    <source>
        <dbReference type="EMBL" id="KAL1513040.1"/>
    </source>
</evidence>
<organism evidence="2 3">
    <name type="scientific">Hypothenemus hampei</name>
    <name type="common">Coffee berry borer</name>
    <dbReference type="NCBI Taxonomy" id="57062"/>
    <lineage>
        <taxon>Eukaryota</taxon>
        <taxon>Metazoa</taxon>
        <taxon>Ecdysozoa</taxon>
        <taxon>Arthropoda</taxon>
        <taxon>Hexapoda</taxon>
        <taxon>Insecta</taxon>
        <taxon>Pterygota</taxon>
        <taxon>Neoptera</taxon>
        <taxon>Endopterygota</taxon>
        <taxon>Coleoptera</taxon>
        <taxon>Polyphaga</taxon>
        <taxon>Cucujiformia</taxon>
        <taxon>Curculionidae</taxon>
        <taxon>Scolytinae</taxon>
        <taxon>Hypothenemus</taxon>
    </lineage>
</organism>
<keyword evidence="1" id="KW-0732">Signal</keyword>
<feature type="signal peptide" evidence="1">
    <location>
        <begin position="1"/>
        <end position="19"/>
    </location>
</feature>
<evidence type="ECO:0000313" key="3">
    <source>
        <dbReference type="Proteomes" id="UP001566132"/>
    </source>
</evidence>
<reference evidence="2 3" key="1">
    <citation type="submission" date="2024-05" db="EMBL/GenBank/DDBJ databases">
        <title>Genetic variation in Jamaican populations of the coffee berry borer (Hypothenemus hampei).</title>
        <authorList>
            <person name="Errbii M."/>
            <person name="Myrie A."/>
        </authorList>
    </citation>
    <scope>NUCLEOTIDE SEQUENCE [LARGE SCALE GENOMIC DNA]</scope>
    <source>
        <strain evidence="2">JA-Hopewell-2020-01-JO</strain>
        <tissue evidence="2">Whole body</tissue>
    </source>
</reference>
<comment type="caution">
    <text evidence="2">The sequence shown here is derived from an EMBL/GenBank/DDBJ whole genome shotgun (WGS) entry which is preliminary data.</text>
</comment>